<organism evidence="2 3">
    <name type="scientific">Mucilaginibacter lappiensis</name>
    <dbReference type="NCBI Taxonomy" id="354630"/>
    <lineage>
        <taxon>Bacteria</taxon>
        <taxon>Pseudomonadati</taxon>
        <taxon>Bacteroidota</taxon>
        <taxon>Sphingobacteriia</taxon>
        <taxon>Sphingobacteriales</taxon>
        <taxon>Sphingobacteriaceae</taxon>
        <taxon>Mucilaginibacter</taxon>
    </lineage>
</organism>
<evidence type="ECO:0000313" key="2">
    <source>
        <dbReference type="EMBL" id="MBB6127446.1"/>
    </source>
</evidence>
<dbReference type="InterPro" id="IPR041657">
    <property type="entry name" value="HTH_17"/>
</dbReference>
<proteinExistence type="predicted"/>
<dbReference type="RefSeq" id="WP_183586736.1">
    <property type="nucleotide sequence ID" value="NZ_JACHCA010000004.1"/>
</dbReference>
<sequence>MSVEIITKDDLQVFGMNLLEEIRKMLGKNKQDVKDWLKGKEVKKLLNVAPGTLLTWRATGKLRYSKIGGIYYYSHQDIQKMLDEGSNSHE</sequence>
<gene>
    <name evidence="2" type="ORF">HDF22_001554</name>
</gene>
<dbReference type="Pfam" id="PF12728">
    <property type="entry name" value="HTH_17"/>
    <property type="match status" value="1"/>
</dbReference>
<reference evidence="2 3" key="1">
    <citation type="submission" date="2020-08" db="EMBL/GenBank/DDBJ databases">
        <title>Genomic Encyclopedia of Type Strains, Phase IV (KMG-V): Genome sequencing to study the core and pangenomes of soil and plant-associated prokaryotes.</title>
        <authorList>
            <person name="Whitman W."/>
        </authorList>
    </citation>
    <scope>NUCLEOTIDE SEQUENCE [LARGE SCALE GENOMIC DNA]</scope>
    <source>
        <strain evidence="2 3">MP601</strain>
    </source>
</reference>
<dbReference type="AlphaFoldDB" id="A0A841JCX6"/>
<protein>
    <submittedName>
        <fullName evidence="2">Putative site-specific integrase-resolvase</fullName>
    </submittedName>
</protein>
<dbReference type="EMBL" id="JACHCA010000004">
    <property type="protein sequence ID" value="MBB6127446.1"/>
    <property type="molecule type" value="Genomic_DNA"/>
</dbReference>
<dbReference type="InterPro" id="IPR009061">
    <property type="entry name" value="DNA-bd_dom_put_sf"/>
</dbReference>
<dbReference type="PANTHER" id="PTHR34585:SF22">
    <property type="entry name" value="HELIX-TURN-HELIX DOMAIN-CONTAINING PROTEIN"/>
    <property type="match status" value="1"/>
</dbReference>
<name>A0A841JCX6_9SPHI</name>
<accession>A0A841JCX6</accession>
<comment type="caution">
    <text evidence="2">The sequence shown here is derived from an EMBL/GenBank/DDBJ whole genome shotgun (WGS) entry which is preliminary data.</text>
</comment>
<feature type="domain" description="Helix-turn-helix" evidence="1">
    <location>
        <begin position="36"/>
        <end position="85"/>
    </location>
</feature>
<dbReference type="SUPFAM" id="SSF46955">
    <property type="entry name" value="Putative DNA-binding domain"/>
    <property type="match status" value="1"/>
</dbReference>
<dbReference type="PANTHER" id="PTHR34585">
    <property type="match status" value="1"/>
</dbReference>
<evidence type="ECO:0000313" key="3">
    <source>
        <dbReference type="Proteomes" id="UP000548326"/>
    </source>
</evidence>
<evidence type="ECO:0000259" key="1">
    <source>
        <dbReference type="Pfam" id="PF12728"/>
    </source>
</evidence>
<dbReference type="Proteomes" id="UP000548326">
    <property type="component" value="Unassembled WGS sequence"/>
</dbReference>